<dbReference type="EMBL" id="FIZY01000054">
    <property type="protein sequence ID" value="CZF86149.1"/>
    <property type="molecule type" value="Genomic_DNA"/>
</dbReference>
<evidence type="ECO:0000259" key="1">
    <source>
        <dbReference type="PROSITE" id="PS51186"/>
    </source>
</evidence>
<evidence type="ECO:0000313" key="3">
    <source>
        <dbReference type="Proteomes" id="UP000073601"/>
    </source>
</evidence>
<dbReference type="AlphaFoldDB" id="A0A128FH77"/>
<sequence length="162" mass="19068">MNKRIEIIDYHPRYTEQTISMWRGSKERALGIPEAHDFEAHRYYLNRILTATNRVYLAIEKRSERVLGMIAFDENAITQLYVDCEYQLQGIGSALVELAKETTSNNLQLYTFEMNEVARRFWRKHGFVEKQIGQHDNEEGLVDVLCEWIRGDDFPTLQYAAM</sequence>
<dbReference type="InterPro" id="IPR016181">
    <property type="entry name" value="Acyl_CoA_acyltransferase"/>
</dbReference>
<gene>
    <name evidence="2" type="ORF">GMA8713_04182</name>
</gene>
<keyword evidence="3" id="KW-1185">Reference proteome</keyword>
<organism evidence="2 3">
    <name type="scientific">Grimontia marina</name>
    <dbReference type="NCBI Taxonomy" id="646534"/>
    <lineage>
        <taxon>Bacteria</taxon>
        <taxon>Pseudomonadati</taxon>
        <taxon>Pseudomonadota</taxon>
        <taxon>Gammaproteobacteria</taxon>
        <taxon>Vibrionales</taxon>
        <taxon>Vibrionaceae</taxon>
        <taxon>Grimontia</taxon>
    </lineage>
</organism>
<dbReference type="GO" id="GO:0016747">
    <property type="term" value="F:acyltransferase activity, transferring groups other than amino-acyl groups"/>
    <property type="evidence" value="ECO:0007669"/>
    <property type="project" value="InterPro"/>
</dbReference>
<accession>A0A128FH77</accession>
<feature type="domain" description="N-acetyltransferase" evidence="1">
    <location>
        <begin position="5"/>
        <end position="147"/>
    </location>
</feature>
<name>A0A128FH77_9GAMM</name>
<dbReference type="SUPFAM" id="SSF55729">
    <property type="entry name" value="Acyl-CoA N-acyltransferases (Nat)"/>
    <property type="match status" value="1"/>
</dbReference>
<evidence type="ECO:0000313" key="2">
    <source>
        <dbReference type="EMBL" id="CZF86149.1"/>
    </source>
</evidence>
<dbReference type="RefSeq" id="WP_062713816.1">
    <property type="nucleotide sequence ID" value="NZ_CAWRCI010000054.1"/>
</dbReference>
<dbReference type="CDD" id="cd04301">
    <property type="entry name" value="NAT_SF"/>
    <property type="match status" value="1"/>
</dbReference>
<keyword evidence="2" id="KW-0808">Transferase</keyword>
<reference evidence="3" key="1">
    <citation type="submission" date="2016-02" db="EMBL/GenBank/DDBJ databases">
        <authorList>
            <person name="Rodrigo-Torres Lidia"/>
            <person name="Arahal R.David."/>
        </authorList>
    </citation>
    <scope>NUCLEOTIDE SEQUENCE [LARGE SCALE GENOMIC DNA]</scope>
    <source>
        <strain evidence="3">CECT 8713</strain>
    </source>
</reference>
<dbReference type="Gene3D" id="3.40.630.30">
    <property type="match status" value="1"/>
</dbReference>
<dbReference type="Proteomes" id="UP000073601">
    <property type="component" value="Unassembled WGS sequence"/>
</dbReference>
<proteinExistence type="predicted"/>
<dbReference type="OrthoDB" id="9789605at2"/>
<dbReference type="Pfam" id="PF13508">
    <property type="entry name" value="Acetyltransf_7"/>
    <property type="match status" value="1"/>
</dbReference>
<protein>
    <submittedName>
        <fullName evidence="2">Putative acetyltransferase</fullName>
    </submittedName>
</protein>
<dbReference type="InterPro" id="IPR000182">
    <property type="entry name" value="GNAT_dom"/>
</dbReference>
<dbReference type="PROSITE" id="PS51186">
    <property type="entry name" value="GNAT"/>
    <property type="match status" value="1"/>
</dbReference>